<evidence type="ECO:0000313" key="5">
    <source>
        <dbReference type="Proteomes" id="UP000092730"/>
    </source>
</evidence>
<evidence type="ECO:0000259" key="2">
    <source>
        <dbReference type="SMART" id="SM00478"/>
    </source>
</evidence>
<feature type="domain" description="HhH-GPD" evidence="2">
    <location>
        <begin position="129"/>
        <end position="289"/>
    </location>
</feature>
<evidence type="ECO:0000313" key="3">
    <source>
        <dbReference type="EMBL" id="OCF30290.1"/>
    </source>
</evidence>
<dbReference type="InterPro" id="IPR003265">
    <property type="entry name" value="HhH-GPD_domain"/>
</dbReference>
<dbReference type="Gene3D" id="1.10.1670.10">
    <property type="entry name" value="Helix-hairpin-Helix base-excision DNA repair enzymes (C-terminal)"/>
    <property type="match status" value="1"/>
</dbReference>
<organism evidence="3">
    <name type="scientific">Kwoniella bestiolae CBS 10118</name>
    <dbReference type="NCBI Taxonomy" id="1296100"/>
    <lineage>
        <taxon>Eukaryota</taxon>
        <taxon>Fungi</taxon>
        <taxon>Dikarya</taxon>
        <taxon>Basidiomycota</taxon>
        <taxon>Agaricomycotina</taxon>
        <taxon>Tremellomycetes</taxon>
        <taxon>Tremellales</taxon>
        <taxon>Cryptococcaceae</taxon>
        <taxon>Kwoniella</taxon>
    </lineage>
</organism>
<feature type="compositionally biased region" description="Low complexity" evidence="1">
    <location>
        <begin position="39"/>
        <end position="54"/>
    </location>
</feature>
<sequence>MSLNQAPRRSTRKRLPSLDPKLESDISPPRKIQKIKAESPISKSPTKIKSGTSPQTLRARKLKAHAKDSLDGPFPSFLRPTPSECALAHEILSSLHGPRKRPKVVVASKDRAGCGDSPSVLDALVRTILSQNTSDKNSTRAKINMDHVYGGSDHWEEIVAGGQEKLQEAIKSGGLSQVKSKVILQILAQAKDNYGHYSLDHLHKASTEDAMEELLGFDGVGPKTASCVLLFCLQREDFAVDTHVQRITGLLGWHPKNSSREQTYHHLNKRIPDEHKYGLHILFVTHGKVCDECKAGGKVAGKCELRKAFREQVVKGEVEEPVKQEVKEEINDEVKQEEA</sequence>
<dbReference type="InterPro" id="IPR023170">
    <property type="entry name" value="HhH_base_excis_C"/>
</dbReference>
<dbReference type="PANTHER" id="PTHR47203">
    <property type="match status" value="1"/>
</dbReference>
<evidence type="ECO:0000313" key="4">
    <source>
        <dbReference type="EMBL" id="WVW81118.1"/>
    </source>
</evidence>
<dbReference type="EMBL" id="KI894018">
    <property type="protein sequence ID" value="OCF30290.1"/>
    <property type="molecule type" value="Genomic_DNA"/>
</dbReference>
<dbReference type="Gene3D" id="1.10.340.30">
    <property type="entry name" value="Hypothetical protein, domain 2"/>
    <property type="match status" value="1"/>
</dbReference>
<dbReference type="OrthoDB" id="5607at2759"/>
<proteinExistence type="predicted"/>
<feature type="region of interest" description="Disordered" evidence="1">
    <location>
        <begin position="1"/>
        <end position="55"/>
    </location>
</feature>
<dbReference type="CDD" id="cd00056">
    <property type="entry name" value="ENDO3c"/>
    <property type="match status" value="1"/>
</dbReference>
<dbReference type="KEGG" id="kbi:30206208"/>
<keyword evidence="5" id="KW-1185">Reference proteome</keyword>
<dbReference type="VEuPathDB" id="FungiDB:I302_01809"/>
<dbReference type="PANTHER" id="PTHR47203:SF1">
    <property type="entry name" value="HYPOTHETICAL BASE EXCISION DNA REPAIR PROTEIN (EUROFUNG)"/>
    <property type="match status" value="1"/>
</dbReference>
<dbReference type="SMART" id="SM00478">
    <property type="entry name" value="ENDO3c"/>
    <property type="match status" value="1"/>
</dbReference>
<reference evidence="4" key="4">
    <citation type="submission" date="2024-02" db="EMBL/GenBank/DDBJ databases">
        <title>Comparative genomics of Cryptococcus and Kwoniella reveals pathogenesis evolution and contrasting modes of karyotype evolution via chromosome fusion or intercentromeric recombination.</title>
        <authorList>
            <person name="Coelho M.A."/>
            <person name="David-Palma M."/>
            <person name="Shea T."/>
            <person name="Bowers K."/>
            <person name="McGinley-Smith S."/>
            <person name="Mohammad A.W."/>
            <person name="Gnirke A."/>
            <person name="Yurkov A.M."/>
            <person name="Nowrousian M."/>
            <person name="Sun S."/>
            <person name="Cuomo C.A."/>
            <person name="Heitman J."/>
        </authorList>
    </citation>
    <scope>NUCLEOTIDE SEQUENCE</scope>
    <source>
        <strain evidence="4">CBS 10118</strain>
    </source>
</reference>
<dbReference type="AlphaFoldDB" id="A0A1B9GGX8"/>
<dbReference type="GeneID" id="30206208"/>
<evidence type="ECO:0000256" key="1">
    <source>
        <dbReference type="SAM" id="MobiDB-lite"/>
    </source>
</evidence>
<dbReference type="InterPro" id="IPR011257">
    <property type="entry name" value="DNA_glycosylase"/>
</dbReference>
<dbReference type="Proteomes" id="UP000092730">
    <property type="component" value="Chromosome 1"/>
</dbReference>
<protein>
    <recommendedName>
        <fullName evidence="2">HhH-GPD domain-containing protein</fullName>
    </recommendedName>
</protein>
<reference evidence="4" key="2">
    <citation type="submission" date="2013-07" db="EMBL/GenBank/DDBJ databases">
        <authorList>
            <consortium name="The Broad Institute Genome Sequencing Platform"/>
            <person name="Cuomo C."/>
            <person name="Litvintseva A."/>
            <person name="Chen Y."/>
            <person name="Heitman J."/>
            <person name="Sun S."/>
            <person name="Springer D."/>
            <person name="Dromer F."/>
            <person name="Young S.K."/>
            <person name="Zeng Q."/>
            <person name="Gargeya S."/>
            <person name="Fitzgerald M."/>
            <person name="Abouelleil A."/>
            <person name="Alvarado L."/>
            <person name="Berlin A.M."/>
            <person name="Chapman S.B."/>
            <person name="Dewar J."/>
            <person name="Goldberg J."/>
            <person name="Griggs A."/>
            <person name="Gujja S."/>
            <person name="Hansen M."/>
            <person name="Howarth C."/>
            <person name="Imamovic A."/>
            <person name="Larimer J."/>
            <person name="McCowan C."/>
            <person name="Murphy C."/>
            <person name="Pearson M."/>
            <person name="Priest M."/>
            <person name="Roberts A."/>
            <person name="Saif S."/>
            <person name="Shea T."/>
            <person name="Sykes S."/>
            <person name="Wortman J."/>
            <person name="Nusbaum C."/>
            <person name="Birren B."/>
        </authorList>
    </citation>
    <scope>NUCLEOTIDE SEQUENCE</scope>
    <source>
        <strain evidence="4">CBS 10118</strain>
    </source>
</reference>
<dbReference type="Pfam" id="PF00730">
    <property type="entry name" value="HhH-GPD"/>
    <property type="match status" value="1"/>
</dbReference>
<dbReference type="SUPFAM" id="SSF48150">
    <property type="entry name" value="DNA-glycosylase"/>
    <property type="match status" value="1"/>
</dbReference>
<dbReference type="GO" id="GO:0000702">
    <property type="term" value="F:oxidized base lesion DNA N-glycosylase activity"/>
    <property type="evidence" value="ECO:0007669"/>
    <property type="project" value="UniProtKB-ARBA"/>
</dbReference>
<name>A0A1B9GGX8_9TREE</name>
<gene>
    <name evidence="3" type="ORF">I302_01809</name>
    <name evidence="4" type="ORF">I302_103109</name>
</gene>
<reference evidence="3" key="3">
    <citation type="submission" date="2014-01" db="EMBL/GenBank/DDBJ databases">
        <title>Evolution of pathogenesis and genome organization in the Tremellales.</title>
        <authorList>
            <person name="Cuomo C."/>
            <person name="Litvintseva A."/>
            <person name="Heitman J."/>
            <person name="Chen Y."/>
            <person name="Sun S."/>
            <person name="Springer D."/>
            <person name="Dromer F."/>
            <person name="Young S."/>
            <person name="Zeng Q."/>
            <person name="Chapman S."/>
            <person name="Gujja S."/>
            <person name="Saif S."/>
            <person name="Birren B."/>
        </authorList>
    </citation>
    <scope>NUCLEOTIDE SEQUENCE</scope>
    <source>
        <strain evidence="3">CBS 10118</strain>
    </source>
</reference>
<reference evidence="3" key="1">
    <citation type="submission" date="2013-07" db="EMBL/GenBank/DDBJ databases">
        <title>The Genome Sequence of Cryptococcus bestiolae CBS10118.</title>
        <authorList>
            <consortium name="The Broad Institute Genome Sequencing Platform"/>
            <person name="Cuomo C."/>
            <person name="Litvintseva A."/>
            <person name="Chen Y."/>
            <person name="Heitman J."/>
            <person name="Sun S."/>
            <person name="Springer D."/>
            <person name="Dromer F."/>
            <person name="Young S.K."/>
            <person name="Zeng Q."/>
            <person name="Gargeya S."/>
            <person name="Fitzgerald M."/>
            <person name="Abouelleil A."/>
            <person name="Alvarado L."/>
            <person name="Berlin A.M."/>
            <person name="Chapman S.B."/>
            <person name="Dewar J."/>
            <person name="Goldberg J."/>
            <person name="Griggs A."/>
            <person name="Gujja S."/>
            <person name="Hansen M."/>
            <person name="Howarth C."/>
            <person name="Imamovic A."/>
            <person name="Larimer J."/>
            <person name="McCowan C."/>
            <person name="Murphy C."/>
            <person name="Pearson M."/>
            <person name="Priest M."/>
            <person name="Roberts A."/>
            <person name="Saif S."/>
            <person name="Shea T."/>
            <person name="Sykes S."/>
            <person name="Wortman J."/>
            <person name="Nusbaum C."/>
            <person name="Birren B."/>
        </authorList>
    </citation>
    <scope>NUCLEOTIDE SEQUENCE [LARGE SCALE GENOMIC DNA]</scope>
    <source>
        <strain evidence="3">CBS 10118</strain>
    </source>
</reference>
<dbReference type="RefSeq" id="XP_019051360.1">
    <property type="nucleotide sequence ID" value="XM_019188482.1"/>
</dbReference>
<dbReference type="STRING" id="1296100.A0A1B9GGX8"/>
<accession>A0A1B9GGX8</accession>
<dbReference type="GO" id="GO:0006285">
    <property type="term" value="P:base-excision repair, AP site formation"/>
    <property type="evidence" value="ECO:0007669"/>
    <property type="project" value="UniProtKB-ARBA"/>
</dbReference>
<dbReference type="EMBL" id="CP144541">
    <property type="protein sequence ID" value="WVW81118.1"/>
    <property type="molecule type" value="Genomic_DNA"/>
</dbReference>